<proteinExistence type="predicted"/>
<feature type="compositionally biased region" description="Polar residues" evidence="1">
    <location>
        <begin position="22"/>
        <end position="32"/>
    </location>
</feature>
<dbReference type="EMBL" id="DS547105">
    <property type="protein sequence ID" value="EDR07320.1"/>
    <property type="molecule type" value="Genomic_DNA"/>
</dbReference>
<feature type="region of interest" description="Disordered" evidence="1">
    <location>
        <begin position="1"/>
        <end position="32"/>
    </location>
</feature>
<sequence>MARSTRTSTLKATAAVPIEVEPTSSGRQRTLSAKQQQIVTEKVQKQVVAQDKAYTQALRAHQAQEEIMGFQKLPVHARDSLSGDVDEEMGPESEDEDHPASAGNGFTAVTLAPIIKTSVRNGRTLVHRVDQEKENLNATPLQVHSNEANKQPPKLIRRVTGQARPPVMIGPNGSAPPPLTPQQQPFQAAESAPHRGPGPYSPRSQSFYMAGDGTYYQHFDDVTKSVVEEAISIYRAQIGAVEPYPDRVEDREAAVAAWVEACNGRGIRIEFDHDIMKLITARASQARGQLKTLARPLVEAAYGISPTNAKRDNRNLNLADRTGLYRHPIIQTIVNKMYFKHKTDDGIVNPEFSENEELSLVTLALVLTVIDNCLDEWQTGEHVDVQFSAATYKNKFIAHLKRLEDFAEKTKDANIISRLRKHLLKMANFGTNSNNVRKHAKADDAPQVIQAARVTEDEVEAAKKEWEGLVLSEEED</sequence>
<dbReference type="KEGG" id="lbc:LACBIDRAFT_328216"/>
<organism evidence="4">
    <name type="scientific">Laccaria bicolor (strain S238N-H82 / ATCC MYA-4686)</name>
    <name type="common">Bicoloured deceiver</name>
    <name type="synonym">Laccaria laccata var. bicolor</name>
    <dbReference type="NCBI Taxonomy" id="486041"/>
    <lineage>
        <taxon>Eukaryota</taxon>
        <taxon>Fungi</taxon>
        <taxon>Dikarya</taxon>
        <taxon>Basidiomycota</taxon>
        <taxon>Agaricomycotina</taxon>
        <taxon>Agaricomycetes</taxon>
        <taxon>Agaricomycetidae</taxon>
        <taxon>Agaricales</taxon>
        <taxon>Agaricineae</taxon>
        <taxon>Hydnangiaceae</taxon>
        <taxon>Laccaria</taxon>
    </lineage>
</organism>
<gene>
    <name evidence="3" type="ORF">LACBIDRAFT_328216</name>
</gene>
<dbReference type="InParanoid" id="B0DE38"/>
<feature type="compositionally biased region" description="Polar residues" evidence="1">
    <location>
        <begin position="1"/>
        <end position="11"/>
    </location>
</feature>
<dbReference type="HOGENOM" id="CLU_044496_0_0_1"/>
<evidence type="ECO:0000313" key="4">
    <source>
        <dbReference type="Proteomes" id="UP000001194"/>
    </source>
</evidence>
<accession>B0DE38</accession>
<dbReference type="AlphaFoldDB" id="B0DE38"/>
<dbReference type="Proteomes" id="UP000001194">
    <property type="component" value="Unassembled WGS sequence"/>
</dbReference>
<protein>
    <submittedName>
        <fullName evidence="3">Predicted protein</fullName>
    </submittedName>
</protein>
<evidence type="ECO:0000259" key="2">
    <source>
        <dbReference type="Pfam" id="PF20149"/>
    </source>
</evidence>
<dbReference type="Pfam" id="PF20149">
    <property type="entry name" value="DUF6532"/>
    <property type="match status" value="1"/>
</dbReference>
<evidence type="ECO:0000256" key="1">
    <source>
        <dbReference type="SAM" id="MobiDB-lite"/>
    </source>
</evidence>
<feature type="domain" description="DUF6532" evidence="2">
    <location>
        <begin position="229"/>
        <end position="406"/>
    </location>
</feature>
<feature type="region of interest" description="Disordered" evidence="1">
    <location>
        <begin position="80"/>
        <end position="103"/>
    </location>
</feature>
<reference evidence="3 4" key="1">
    <citation type="journal article" date="2008" name="Nature">
        <title>The genome of Laccaria bicolor provides insights into mycorrhizal symbiosis.</title>
        <authorList>
            <person name="Martin F."/>
            <person name="Aerts A."/>
            <person name="Ahren D."/>
            <person name="Brun A."/>
            <person name="Danchin E.G.J."/>
            <person name="Duchaussoy F."/>
            <person name="Gibon J."/>
            <person name="Kohler A."/>
            <person name="Lindquist E."/>
            <person name="Pereda V."/>
            <person name="Salamov A."/>
            <person name="Shapiro H.J."/>
            <person name="Wuyts J."/>
            <person name="Blaudez D."/>
            <person name="Buee M."/>
            <person name="Brokstein P."/>
            <person name="Canbaeck B."/>
            <person name="Cohen D."/>
            <person name="Courty P.E."/>
            <person name="Coutinho P.M."/>
            <person name="Delaruelle C."/>
            <person name="Detter J.C."/>
            <person name="Deveau A."/>
            <person name="DiFazio S."/>
            <person name="Duplessis S."/>
            <person name="Fraissinet-Tachet L."/>
            <person name="Lucic E."/>
            <person name="Frey-Klett P."/>
            <person name="Fourrey C."/>
            <person name="Feussner I."/>
            <person name="Gay G."/>
            <person name="Grimwood J."/>
            <person name="Hoegger P.J."/>
            <person name="Jain P."/>
            <person name="Kilaru S."/>
            <person name="Labbe J."/>
            <person name="Lin Y.C."/>
            <person name="Legue V."/>
            <person name="Le Tacon F."/>
            <person name="Marmeisse R."/>
            <person name="Melayah D."/>
            <person name="Montanini B."/>
            <person name="Muratet M."/>
            <person name="Nehls U."/>
            <person name="Niculita-Hirzel H."/>
            <person name="Oudot-Le Secq M.P."/>
            <person name="Peter M."/>
            <person name="Quesneville H."/>
            <person name="Rajashekar B."/>
            <person name="Reich M."/>
            <person name="Rouhier N."/>
            <person name="Schmutz J."/>
            <person name="Yin T."/>
            <person name="Chalot M."/>
            <person name="Henrissat B."/>
            <person name="Kuees U."/>
            <person name="Lucas S."/>
            <person name="Van de Peer Y."/>
            <person name="Podila G.K."/>
            <person name="Polle A."/>
            <person name="Pukkila P.J."/>
            <person name="Richardson P.M."/>
            <person name="Rouze P."/>
            <person name="Sanders I.R."/>
            <person name="Stajich J.E."/>
            <person name="Tunlid A."/>
            <person name="Tuskan G."/>
            <person name="Grigoriev I.V."/>
        </authorList>
    </citation>
    <scope>NUCLEOTIDE SEQUENCE [LARGE SCALE GENOMIC DNA]</scope>
    <source>
        <strain evidence="4">S238N-H82 / ATCC MYA-4686</strain>
    </source>
</reference>
<name>B0DE38_LACBS</name>
<evidence type="ECO:0000313" key="3">
    <source>
        <dbReference type="EMBL" id="EDR07320.1"/>
    </source>
</evidence>
<dbReference type="RefSeq" id="XP_001882251.1">
    <property type="nucleotide sequence ID" value="XM_001882216.1"/>
</dbReference>
<keyword evidence="4" id="KW-1185">Reference proteome</keyword>
<dbReference type="OrthoDB" id="3257342at2759"/>
<feature type="region of interest" description="Disordered" evidence="1">
    <location>
        <begin position="166"/>
        <end position="200"/>
    </location>
</feature>
<feature type="compositionally biased region" description="Acidic residues" evidence="1">
    <location>
        <begin position="84"/>
        <end position="97"/>
    </location>
</feature>
<dbReference type="InterPro" id="IPR045341">
    <property type="entry name" value="DUF6532"/>
</dbReference>
<dbReference type="GeneID" id="6077784"/>